<dbReference type="GO" id="GO:0016779">
    <property type="term" value="F:nucleotidyltransferase activity"/>
    <property type="evidence" value="ECO:0007669"/>
    <property type="project" value="UniProtKB-KW"/>
</dbReference>
<keyword evidence="5" id="KW-0460">Magnesium</keyword>
<evidence type="ECO:0000256" key="6">
    <source>
        <dbReference type="ARBA" id="ARBA00023134"/>
    </source>
</evidence>
<dbReference type="GO" id="GO:0005525">
    <property type="term" value="F:GTP binding"/>
    <property type="evidence" value="ECO:0007669"/>
    <property type="project" value="UniProtKB-KW"/>
</dbReference>
<dbReference type="AlphaFoldDB" id="A0A5J5I522"/>
<feature type="domain" description="MobA-like NTP transferase" evidence="8">
    <location>
        <begin position="20"/>
        <end position="157"/>
    </location>
</feature>
<dbReference type="GO" id="GO:0046872">
    <property type="term" value="F:metal ion binding"/>
    <property type="evidence" value="ECO:0007669"/>
    <property type="project" value="UniProtKB-KW"/>
</dbReference>
<gene>
    <name evidence="10" type="ORF">F4U95_10230</name>
    <name evidence="9" type="ORF">F4U96_10285</name>
</gene>
<keyword evidence="12" id="KW-1185">Reference proteome</keyword>
<keyword evidence="2 10" id="KW-0808">Transferase</keyword>
<evidence type="ECO:0000256" key="7">
    <source>
        <dbReference type="ARBA" id="ARBA00023150"/>
    </source>
</evidence>
<keyword evidence="10" id="KW-0548">Nucleotidyltransferase</keyword>
<dbReference type="GO" id="GO:0006777">
    <property type="term" value="P:Mo-molybdopterin cofactor biosynthetic process"/>
    <property type="evidence" value="ECO:0007669"/>
    <property type="project" value="UniProtKB-KW"/>
</dbReference>
<dbReference type="InterPro" id="IPR029044">
    <property type="entry name" value="Nucleotide-diphossugar_trans"/>
</dbReference>
<dbReference type="CDD" id="cd02503">
    <property type="entry name" value="MobA"/>
    <property type="match status" value="1"/>
</dbReference>
<accession>A0A5J5I522</accession>
<evidence type="ECO:0000313" key="12">
    <source>
        <dbReference type="Proteomes" id="UP000326364"/>
    </source>
</evidence>
<evidence type="ECO:0000256" key="5">
    <source>
        <dbReference type="ARBA" id="ARBA00022842"/>
    </source>
</evidence>
<dbReference type="Proteomes" id="UP000326364">
    <property type="component" value="Unassembled WGS sequence"/>
</dbReference>
<dbReference type="Gene3D" id="3.90.550.10">
    <property type="entry name" value="Spore Coat Polysaccharide Biosynthesis Protein SpsA, Chain A"/>
    <property type="match status" value="1"/>
</dbReference>
<evidence type="ECO:0000313" key="9">
    <source>
        <dbReference type="EMBL" id="KAA9017583.1"/>
    </source>
</evidence>
<dbReference type="InterPro" id="IPR025877">
    <property type="entry name" value="MobA-like_NTP_Trfase"/>
</dbReference>
<dbReference type="PANTHER" id="PTHR19136:SF81">
    <property type="entry name" value="MOLYBDENUM COFACTOR GUANYLYLTRANSFERASE"/>
    <property type="match status" value="1"/>
</dbReference>
<comment type="caution">
    <text evidence="10">The sequence shown here is derived from an EMBL/GenBank/DDBJ whole genome shotgun (WGS) entry which is preliminary data.</text>
</comment>
<dbReference type="Pfam" id="PF12804">
    <property type="entry name" value="NTP_transf_3"/>
    <property type="match status" value="1"/>
</dbReference>
<evidence type="ECO:0000256" key="2">
    <source>
        <dbReference type="ARBA" id="ARBA00022679"/>
    </source>
</evidence>
<keyword evidence="7" id="KW-0501">Molybdenum cofactor biosynthesis</keyword>
<reference evidence="11 12" key="1">
    <citation type="submission" date="2019-09" db="EMBL/GenBank/DDBJ databases">
        <authorList>
            <person name="Feng G."/>
        </authorList>
    </citation>
    <scope>NUCLEOTIDE SEQUENCE [LARGE SCALE GENOMIC DNA]</scope>
    <source>
        <strain evidence="10 11">KACC 19283</strain>
        <strain evidence="9 12">KACC 19284</strain>
    </source>
</reference>
<evidence type="ECO:0000313" key="11">
    <source>
        <dbReference type="Proteomes" id="UP000325933"/>
    </source>
</evidence>
<proteinExistence type="predicted"/>
<dbReference type="InterPro" id="IPR013482">
    <property type="entry name" value="Molybde_CF_guanTrfase"/>
</dbReference>
<dbReference type="EMBL" id="VYQB01000006">
    <property type="protein sequence ID" value="KAA9017583.1"/>
    <property type="molecule type" value="Genomic_DNA"/>
</dbReference>
<name>A0A5J5I522_9SPHN</name>
<dbReference type="Proteomes" id="UP000325933">
    <property type="component" value="Unassembled WGS sequence"/>
</dbReference>
<evidence type="ECO:0000256" key="1">
    <source>
        <dbReference type="ARBA" id="ARBA00022490"/>
    </source>
</evidence>
<dbReference type="SUPFAM" id="SSF53448">
    <property type="entry name" value="Nucleotide-diphospho-sugar transferases"/>
    <property type="match status" value="1"/>
</dbReference>
<protein>
    <submittedName>
        <fullName evidence="10">Molybdenum cofactor guanylyltransferase</fullName>
    </submittedName>
</protein>
<dbReference type="PANTHER" id="PTHR19136">
    <property type="entry name" value="MOLYBDENUM COFACTOR GUANYLYLTRANSFERASE"/>
    <property type="match status" value="1"/>
</dbReference>
<keyword evidence="4" id="KW-0547">Nucleotide-binding</keyword>
<keyword evidence="3" id="KW-0479">Metal-binding</keyword>
<evidence type="ECO:0000313" key="10">
    <source>
        <dbReference type="EMBL" id="KAA9030173.1"/>
    </source>
</evidence>
<evidence type="ECO:0000256" key="4">
    <source>
        <dbReference type="ARBA" id="ARBA00022741"/>
    </source>
</evidence>
<evidence type="ECO:0000256" key="3">
    <source>
        <dbReference type="ARBA" id="ARBA00022723"/>
    </source>
</evidence>
<evidence type="ECO:0000259" key="8">
    <source>
        <dbReference type="Pfam" id="PF12804"/>
    </source>
</evidence>
<keyword evidence="6" id="KW-0342">GTP-binding</keyword>
<keyword evidence="1" id="KW-0963">Cytoplasm</keyword>
<dbReference type="EMBL" id="VYQA01000006">
    <property type="protein sequence ID" value="KAA9030173.1"/>
    <property type="molecule type" value="Genomic_DNA"/>
</dbReference>
<sequence>MPYRAWLSREAWLHEGPILGAVLAGGRASRFGSDKAMALFDGVTLLDHARAGLTPHVAQVVICGRNGGLADRPAPDMGPLGGLNAALHHAIGHGFVGVLTTGCDMPLYPAALPAALIGDDAAILHGQPLLGWWPATLALELDAHLGEENSRSIYGWLARIGARVVEVPGLILPNINRPEDLANIAARPRSG</sequence>
<organism evidence="10 11">
    <name type="scientific">Sphingobium limneticum</name>
    <dbReference type="NCBI Taxonomy" id="1007511"/>
    <lineage>
        <taxon>Bacteria</taxon>
        <taxon>Pseudomonadati</taxon>
        <taxon>Pseudomonadota</taxon>
        <taxon>Alphaproteobacteria</taxon>
        <taxon>Sphingomonadales</taxon>
        <taxon>Sphingomonadaceae</taxon>
        <taxon>Sphingobium</taxon>
    </lineage>
</organism>